<organism evidence="1 2">
    <name type="scientific">Plasmopara halstedii</name>
    <name type="common">Downy mildew of sunflower</name>
    <dbReference type="NCBI Taxonomy" id="4781"/>
    <lineage>
        <taxon>Eukaryota</taxon>
        <taxon>Sar</taxon>
        <taxon>Stramenopiles</taxon>
        <taxon>Oomycota</taxon>
        <taxon>Peronosporomycetes</taxon>
        <taxon>Peronosporales</taxon>
        <taxon>Peronosporaceae</taxon>
        <taxon>Plasmopara</taxon>
    </lineage>
</organism>
<name>A0A0P1AU44_PLAHL</name>
<dbReference type="GeneID" id="36396983"/>
<dbReference type="EMBL" id="CCYD01001640">
    <property type="protein sequence ID" value="CEG45645.1"/>
    <property type="molecule type" value="Genomic_DNA"/>
</dbReference>
<sequence length="119" mass="14102">MTASKSPIWLATAGRKLFFSAYKEDEKLRGEWENNDKSDKFVKRDEIFVAERKIVNYVNVPTAADPEIAHTFLQIAQLFFERVWKRIFTITSVQRLRNLYKMEAQKHNDERQDNSHLVP</sequence>
<reference evidence="2" key="1">
    <citation type="submission" date="2014-09" db="EMBL/GenBank/DDBJ databases">
        <authorList>
            <person name="Sharma Rahul"/>
            <person name="Thines Marco"/>
        </authorList>
    </citation>
    <scope>NUCLEOTIDE SEQUENCE [LARGE SCALE GENOMIC DNA]</scope>
</reference>
<dbReference type="AlphaFoldDB" id="A0A0P1AU44"/>
<protein>
    <submittedName>
        <fullName evidence="1">Uncharacterized protein</fullName>
    </submittedName>
</protein>
<accession>A0A0P1AU44</accession>
<dbReference type="RefSeq" id="XP_024582014.1">
    <property type="nucleotide sequence ID" value="XM_024716413.1"/>
</dbReference>
<evidence type="ECO:0000313" key="2">
    <source>
        <dbReference type="Proteomes" id="UP000054928"/>
    </source>
</evidence>
<evidence type="ECO:0000313" key="1">
    <source>
        <dbReference type="EMBL" id="CEG45645.1"/>
    </source>
</evidence>
<proteinExistence type="predicted"/>
<keyword evidence="2" id="KW-1185">Reference proteome</keyword>
<dbReference type="Proteomes" id="UP000054928">
    <property type="component" value="Unassembled WGS sequence"/>
</dbReference>